<feature type="region of interest" description="Disordered" evidence="1">
    <location>
        <begin position="390"/>
        <end position="409"/>
    </location>
</feature>
<dbReference type="InterPro" id="IPR000253">
    <property type="entry name" value="FHA_dom"/>
</dbReference>
<gene>
    <name evidence="3" type="ORF">SOCE26_055480</name>
</gene>
<accession>A0A2L0EXQ7</accession>
<evidence type="ECO:0000256" key="1">
    <source>
        <dbReference type="SAM" id="MobiDB-lite"/>
    </source>
</evidence>
<dbReference type="InterPro" id="IPR008984">
    <property type="entry name" value="SMAD_FHA_dom_sf"/>
</dbReference>
<dbReference type="Pfam" id="PF00498">
    <property type="entry name" value="FHA"/>
    <property type="match status" value="1"/>
</dbReference>
<dbReference type="Gene3D" id="2.60.200.20">
    <property type="match status" value="1"/>
</dbReference>
<name>A0A2L0EXQ7_SORCE</name>
<sequence>MSLFEWFGLKRGDGRRRAAEAKELAGDLAGAVELYLEAGMPDDAARVLLLRADAERSVEKRIAFCASASRTAESPELRRAALGRKALLAFDLVRARGASAMRSELLAVARELEAAGELERAADAYALLGDAESEARVLAAAGAIDRLEERLRASMTAERSQRALDVALRRITDLDRMAERREAIAVAEAWTGENRDGEQVADALRGLRARVLSGPIVSIEQGGALLRCALGEEVTIGRGEATIVIASRAVSRIHVRIRRGRSGVEVEDLGTRNGTTLAGARLTAPLPVGRGVQILLGGEVPCAIAPGEEGGCVVEIAGERFVAPLGDLPVGPWRIGLDRAGASAFVVLKTPPGAPPPFLGDYQLAASVELCAGDAIAAARGGAAVFRLPAADRGPAPRRPGGPSEGGPA</sequence>
<dbReference type="CDD" id="cd00060">
    <property type="entry name" value="FHA"/>
    <property type="match status" value="1"/>
</dbReference>
<dbReference type="OrthoDB" id="5503470at2"/>
<dbReference type="PROSITE" id="PS50006">
    <property type="entry name" value="FHA_DOMAIN"/>
    <property type="match status" value="1"/>
</dbReference>
<dbReference type="RefSeq" id="WP_104982663.1">
    <property type="nucleotide sequence ID" value="NZ_CP012673.1"/>
</dbReference>
<feature type="domain" description="FHA" evidence="2">
    <location>
        <begin position="228"/>
        <end position="282"/>
    </location>
</feature>
<organism evidence="3 4">
    <name type="scientific">Sorangium cellulosum</name>
    <name type="common">Polyangium cellulosum</name>
    <dbReference type="NCBI Taxonomy" id="56"/>
    <lineage>
        <taxon>Bacteria</taxon>
        <taxon>Pseudomonadati</taxon>
        <taxon>Myxococcota</taxon>
        <taxon>Polyangia</taxon>
        <taxon>Polyangiales</taxon>
        <taxon>Polyangiaceae</taxon>
        <taxon>Sorangium</taxon>
    </lineage>
</organism>
<reference evidence="3 4" key="1">
    <citation type="submission" date="2015-09" db="EMBL/GenBank/DDBJ databases">
        <title>Sorangium comparison.</title>
        <authorList>
            <person name="Zaburannyi N."/>
            <person name="Bunk B."/>
            <person name="Overmann J."/>
            <person name="Mueller R."/>
        </authorList>
    </citation>
    <scope>NUCLEOTIDE SEQUENCE [LARGE SCALE GENOMIC DNA]</scope>
    <source>
        <strain evidence="3 4">So ce26</strain>
    </source>
</reference>
<feature type="compositionally biased region" description="Low complexity" evidence="1">
    <location>
        <begin position="390"/>
        <end position="402"/>
    </location>
</feature>
<dbReference type="SUPFAM" id="SSF49879">
    <property type="entry name" value="SMAD/FHA domain"/>
    <property type="match status" value="1"/>
</dbReference>
<dbReference type="EMBL" id="CP012673">
    <property type="protein sequence ID" value="AUX44088.1"/>
    <property type="molecule type" value="Genomic_DNA"/>
</dbReference>
<dbReference type="SMART" id="SM00240">
    <property type="entry name" value="FHA"/>
    <property type="match status" value="1"/>
</dbReference>
<dbReference type="Proteomes" id="UP000238348">
    <property type="component" value="Chromosome"/>
</dbReference>
<evidence type="ECO:0000313" key="3">
    <source>
        <dbReference type="EMBL" id="AUX44088.1"/>
    </source>
</evidence>
<proteinExistence type="predicted"/>
<protein>
    <recommendedName>
        <fullName evidence="2">FHA domain-containing protein</fullName>
    </recommendedName>
</protein>
<evidence type="ECO:0000259" key="2">
    <source>
        <dbReference type="PROSITE" id="PS50006"/>
    </source>
</evidence>
<evidence type="ECO:0000313" key="4">
    <source>
        <dbReference type="Proteomes" id="UP000238348"/>
    </source>
</evidence>
<dbReference type="AlphaFoldDB" id="A0A2L0EXQ7"/>